<name>A0A8D1VCH1_PIG</name>
<dbReference type="AlphaFoldDB" id="A0A8D1VCH1"/>
<sequence length="43" mass="4545">MPGGVERACHWCISKIASSGVSPAVRLHPDEAASGQGRADRQR</sequence>
<evidence type="ECO:0000313" key="2">
    <source>
        <dbReference type="Proteomes" id="UP000694723"/>
    </source>
</evidence>
<dbReference type="Ensembl" id="ENSSSCT00060051192.1">
    <property type="protein sequence ID" value="ENSSSCP00060021815.1"/>
    <property type="gene ID" value="ENSSSCG00060037853.1"/>
</dbReference>
<accession>A0A8D1VCH1</accession>
<proteinExistence type="predicted"/>
<organism evidence="1 2">
    <name type="scientific">Sus scrofa</name>
    <name type="common">Pig</name>
    <dbReference type="NCBI Taxonomy" id="9823"/>
    <lineage>
        <taxon>Eukaryota</taxon>
        <taxon>Metazoa</taxon>
        <taxon>Chordata</taxon>
        <taxon>Craniata</taxon>
        <taxon>Vertebrata</taxon>
        <taxon>Euteleostomi</taxon>
        <taxon>Mammalia</taxon>
        <taxon>Eutheria</taxon>
        <taxon>Laurasiatheria</taxon>
        <taxon>Artiodactyla</taxon>
        <taxon>Suina</taxon>
        <taxon>Suidae</taxon>
        <taxon>Sus</taxon>
    </lineage>
</organism>
<evidence type="ECO:0000313" key="1">
    <source>
        <dbReference type="Ensembl" id="ENSSSCP00060021815.1"/>
    </source>
</evidence>
<dbReference type="Proteomes" id="UP000694723">
    <property type="component" value="Unplaced"/>
</dbReference>
<protein>
    <submittedName>
        <fullName evidence="1">Uncharacterized protein</fullName>
    </submittedName>
</protein>
<reference evidence="1" key="1">
    <citation type="submission" date="2025-08" db="UniProtKB">
        <authorList>
            <consortium name="Ensembl"/>
        </authorList>
    </citation>
    <scope>IDENTIFICATION</scope>
</reference>